<dbReference type="Proteomes" id="UP001151760">
    <property type="component" value="Unassembled WGS sequence"/>
</dbReference>
<accession>A0ABQ5IQ78</accession>
<feature type="region of interest" description="Disordered" evidence="1">
    <location>
        <begin position="123"/>
        <end position="147"/>
    </location>
</feature>
<sequence length="248" mass="27969">MSDVAASGGDYMEMAAHTRVTIAGPNGVVRSKFTFGKLYEKIGFNKEVISKGRFSEEFHAILLEFSFSEGRGQPVIGARVYLCKWQTLICYQLNTLYSGCPQEMLQASGVVLELLTGSHAVDKEKVGGRRMPRGDNRSRDRGRRDNREFLHENRTKALDNKYQNGVFKSVRGGGPRTYRPVTKNNVEAPANNRRRSMRRFAGTRSAKKDLLLFTFILLLVYSGIILNFKDGFATSSTDYTLYNNETSH</sequence>
<protein>
    <submittedName>
        <fullName evidence="3">Uncharacterized protein</fullName>
    </submittedName>
</protein>
<keyword evidence="4" id="KW-1185">Reference proteome</keyword>
<dbReference type="EMBL" id="BQNB010021048">
    <property type="protein sequence ID" value="GJU02314.1"/>
    <property type="molecule type" value="Genomic_DNA"/>
</dbReference>
<evidence type="ECO:0000313" key="4">
    <source>
        <dbReference type="Proteomes" id="UP001151760"/>
    </source>
</evidence>
<feature type="transmembrane region" description="Helical" evidence="2">
    <location>
        <begin position="210"/>
        <end position="228"/>
    </location>
</feature>
<reference evidence="3" key="2">
    <citation type="submission" date="2022-01" db="EMBL/GenBank/DDBJ databases">
        <authorList>
            <person name="Yamashiro T."/>
            <person name="Shiraishi A."/>
            <person name="Satake H."/>
            <person name="Nakayama K."/>
        </authorList>
    </citation>
    <scope>NUCLEOTIDE SEQUENCE</scope>
</reference>
<evidence type="ECO:0000256" key="2">
    <source>
        <dbReference type="SAM" id="Phobius"/>
    </source>
</evidence>
<evidence type="ECO:0000313" key="3">
    <source>
        <dbReference type="EMBL" id="GJU02314.1"/>
    </source>
</evidence>
<proteinExistence type="predicted"/>
<evidence type="ECO:0000256" key="1">
    <source>
        <dbReference type="SAM" id="MobiDB-lite"/>
    </source>
</evidence>
<keyword evidence="2" id="KW-1133">Transmembrane helix</keyword>
<keyword evidence="2" id="KW-0812">Transmembrane</keyword>
<organism evidence="3 4">
    <name type="scientific">Tanacetum coccineum</name>
    <dbReference type="NCBI Taxonomy" id="301880"/>
    <lineage>
        <taxon>Eukaryota</taxon>
        <taxon>Viridiplantae</taxon>
        <taxon>Streptophyta</taxon>
        <taxon>Embryophyta</taxon>
        <taxon>Tracheophyta</taxon>
        <taxon>Spermatophyta</taxon>
        <taxon>Magnoliopsida</taxon>
        <taxon>eudicotyledons</taxon>
        <taxon>Gunneridae</taxon>
        <taxon>Pentapetalae</taxon>
        <taxon>asterids</taxon>
        <taxon>campanulids</taxon>
        <taxon>Asterales</taxon>
        <taxon>Asteraceae</taxon>
        <taxon>Asteroideae</taxon>
        <taxon>Anthemideae</taxon>
        <taxon>Anthemidinae</taxon>
        <taxon>Tanacetum</taxon>
    </lineage>
</organism>
<gene>
    <name evidence="3" type="ORF">Tco_1112652</name>
</gene>
<keyword evidence="2" id="KW-0472">Membrane</keyword>
<name>A0ABQ5IQ78_9ASTR</name>
<reference evidence="3" key="1">
    <citation type="journal article" date="2022" name="Int. J. Mol. Sci.">
        <title>Draft Genome of Tanacetum Coccineum: Genomic Comparison of Closely Related Tanacetum-Family Plants.</title>
        <authorList>
            <person name="Yamashiro T."/>
            <person name="Shiraishi A."/>
            <person name="Nakayama K."/>
            <person name="Satake H."/>
        </authorList>
    </citation>
    <scope>NUCLEOTIDE SEQUENCE</scope>
</reference>
<comment type="caution">
    <text evidence="3">The sequence shown here is derived from an EMBL/GenBank/DDBJ whole genome shotgun (WGS) entry which is preliminary data.</text>
</comment>